<dbReference type="EMBL" id="CAUYUJ010002725">
    <property type="protein sequence ID" value="CAK0802105.1"/>
    <property type="molecule type" value="Genomic_DNA"/>
</dbReference>
<gene>
    <name evidence="2" type="ORF">PCOR1329_LOCUS9726</name>
</gene>
<comment type="caution">
    <text evidence="2">The sequence shown here is derived from an EMBL/GenBank/DDBJ whole genome shotgun (WGS) entry which is preliminary data.</text>
</comment>
<feature type="region of interest" description="Disordered" evidence="1">
    <location>
        <begin position="78"/>
        <end position="110"/>
    </location>
</feature>
<protein>
    <submittedName>
        <fullName evidence="2">Uncharacterized protein</fullName>
    </submittedName>
</protein>
<keyword evidence="3" id="KW-1185">Reference proteome</keyword>
<organism evidence="2 3">
    <name type="scientific">Prorocentrum cordatum</name>
    <dbReference type="NCBI Taxonomy" id="2364126"/>
    <lineage>
        <taxon>Eukaryota</taxon>
        <taxon>Sar</taxon>
        <taxon>Alveolata</taxon>
        <taxon>Dinophyceae</taxon>
        <taxon>Prorocentrales</taxon>
        <taxon>Prorocentraceae</taxon>
        <taxon>Prorocentrum</taxon>
    </lineage>
</organism>
<dbReference type="Proteomes" id="UP001189429">
    <property type="component" value="Unassembled WGS sequence"/>
</dbReference>
<evidence type="ECO:0000313" key="2">
    <source>
        <dbReference type="EMBL" id="CAK0802105.1"/>
    </source>
</evidence>
<name>A0ABN9QEV1_9DINO</name>
<sequence length="110" mass="12201">MFRKLNMIWVDTVAPPLACPMICNLDDRLETFKLGIQGNDLQCLAAAAFRLDFTIVLPAWPLTLIMLLWPNTSAELNRTTGPRQATLRNTSSPDMHTSATDVTPTQETIG</sequence>
<proteinExistence type="predicted"/>
<evidence type="ECO:0000256" key="1">
    <source>
        <dbReference type="SAM" id="MobiDB-lite"/>
    </source>
</evidence>
<evidence type="ECO:0000313" key="3">
    <source>
        <dbReference type="Proteomes" id="UP001189429"/>
    </source>
</evidence>
<accession>A0ABN9QEV1</accession>
<reference evidence="2" key="1">
    <citation type="submission" date="2023-10" db="EMBL/GenBank/DDBJ databases">
        <authorList>
            <person name="Chen Y."/>
            <person name="Shah S."/>
            <person name="Dougan E. K."/>
            <person name="Thang M."/>
            <person name="Chan C."/>
        </authorList>
    </citation>
    <scope>NUCLEOTIDE SEQUENCE [LARGE SCALE GENOMIC DNA]</scope>
</reference>